<comment type="subcellular location">
    <subcellularLocation>
        <location evidence="1">Membrane</location>
        <topology evidence="1">Multi-pass membrane protein</topology>
    </subcellularLocation>
</comment>
<dbReference type="Gene3D" id="3.40.50.80">
    <property type="entry name" value="Nucleotide-binding domain of ferredoxin-NADP reductase (FNR) module"/>
    <property type="match status" value="1"/>
</dbReference>
<feature type="transmembrane region" description="Helical" evidence="10">
    <location>
        <begin position="262"/>
        <end position="279"/>
    </location>
</feature>
<dbReference type="CDD" id="cd06186">
    <property type="entry name" value="NOX_Duox_like_FAD_NADP"/>
    <property type="match status" value="2"/>
</dbReference>
<dbReference type="SUPFAM" id="SSF63380">
    <property type="entry name" value="Riboflavin synthase domain-like"/>
    <property type="match status" value="1"/>
</dbReference>
<feature type="transmembrane region" description="Helical" evidence="10">
    <location>
        <begin position="179"/>
        <end position="201"/>
    </location>
</feature>
<dbReference type="SUPFAM" id="SSF47473">
    <property type="entry name" value="EF-hand"/>
    <property type="match status" value="1"/>
</dbReference>
<dbReference type="FunFam" id="3.40.50.80:FF:000012">
    <property type="entry name" value="NADPH oxidase, isoform B"/>
    <property type="match status" value="1"/>
</dbReference>
<dbReference type="PANTHER" id="PTHR11972">
    <property type="entry name" value="NADPH OXIDASE"/>
    <property type="match status" value="1"/>
</dbReference>
<dbReference type="PANTHER" id="PTHR11972:SF58">
    <property type="entry name" value="NADPH OXIDASE 5"/>
    <property type="match status" value="1"/>
</dbReference>
<gene>
    <name evidence="12" type="ORF">HHI36_000532</name>
</gene>
<feature type="transmembrane region" description="Helical" evidence="10">
    <location>
        <begin position="97"/>
        <end position="116"/>
    </location>
</feature>
<dbReference type="Pfam" id="PF01794">
    <property type="entry name" value="Ferric_reduct"/>
    <property type="match status" value="1"/>
</dbReference>
<proteinExistence type="predicted"/>
<keyword evidence="4" id="KW-0274">FAD</keyword>
<evidence type="ECO:0000256" key="5">
    <source>
        <dbReference type="ARBA" id="ARBA00022857"/>
    </source>
</evidence>
<evidence type="ECO:0000256" key="7">
    <source>
        <dbReference type="ARBA" id="ARBA00023002"/>
    </source>
</evidence>
<evidence type="ECO:0000313" key="13">
    <source>
        <dbReference type="Proteomes" id="UP001516400"/>
    </source>
</evidence>
<feature type="region of interest" description="Disordered" evidence="9">
    <location>
        <begin position="401"/>
        <end position="425"/>
    </location>
</feature>
<evidence type="ECO:0000256" key="1">
    <source>
        <dbReference type="ARBA" id="ARBA00004141"/>
    </source>
</evidence>
<sequence length="849" mass="98020">MRACMEENGMQFSEEQIDDLTHAMFEDADTNNRGAITYEALKNQLEKHGGLLENLSISIDRWLVPPKPQPPPPSFIKKIMSLRPYQLTKPYVKNNQVYLIFLAFFVIVNAALFISRSYQYRKSNWFTIFARACGQCLNFDCMFILVLMLRQCITFLRTRGFSSILPLDQHIYFHKLTGILIFVLSFFHTIMHVCNFTIVVVNDPIINANNYTTSEWLFTSKPGLFGLIGGLANPTGVLLFIILLLMVFCSQAFVRRGGCFEIFYWTHLMYVPFWVLLILHGPNFWKWFMVPGIIYLVERLRRLYWMKFCPDRGKTYISSGLLLPSKVTHLVIKRPLHFNFHAGDYVFVNIPAIAKYEWHPFTLSSAPEQEDYMWLHIRGVGEWTNRLYEYFEREQEKLHNGDIQPIPVPTKKRLSNGSVNNNNQNPIKKIQASITRTLSNNKDKKPDVQLVGFSNDGFQDVVLRDTQITNEMSSSAPCSSADLTIGRPRKLTPEKRLQRLLLASKVPLEKSLSLPDMQNKVKNKERLLALRDYMRSESEKSFDQQQMRRARMKSLGLAYLSPQNKSLAQSFRYMRNKPTIIAFKTPSLENCEQRDSSDSIGSTLSTQNTNYLDPQRRAEEGAVGKLPFTPTIKVKPMNYPVGKPLEIFLDGPYGAPSSHIFMAQHAVLIATGIGVTPFASILQSIMHRYWKARHTCPKCKFFWASEIPATVMNLRKVDFFWINRDQRSFEWFVNLLSQLEIEQAELGGAMERFLEMHMYITSALQKTDMKAVGLQLALDLLHEKEKRDLITGLKTRTNAGRPNWDKVFKQISDQKKGKVTVFYCGPPQLAKILRVKCDSYGFSFRKEVF</sequence>
<feature type="transmembrane region" description="Helical" evidence="10">
    <location>
        <begin position="128"/>
        <end position="149"/>
    </location>
</feature>
<reference evidence="12 13" key="1">
    <citation type="journal article" date="2021" name="BMC Biol.">
        <title>Horizontally acquired antibacterial genes associated with adaptive radiation of ladybird beetles.</title>
        <authorList>
            <person name="Li H.S."/>
            <person name="Tang X.F."/>
            <person name="Huang Y.H."/>
            <person name="Xu Z.Y."/>
            <person name="Chen M.L."/>
            <person name="Du X.Y."/>
            <person name="Qiu B.Y."/>
            <person name="Chen P.T."/>
            <person name="Zhang W."/>
            <person name="Slipinski A."/>
            <person name="Escalona H.E."/>
            <person name="Waterhouse R.M."/>
            <person name="Zwick A."/>
            <person name="Pang H."/>
        </authorList>
    </citation>
    <scope>NUCLEOTIDE SEQUENCE [LARGE SCALE GENOMIC DNA]</scope>
    <source>
        <strain evidence="12">SYSU2018</strain>
    </source>
</reference>
<dbReference type="Gene3D" id="2.40.30.10">
    <property type="entry name" value="Translation factors"/>
    <property type="match status" value="1"/>
</dbReference>
<dbReference type="EMBL" id="JABFTP020000185">
    <property type="protein sequence ID" value="KAL3286018.1"/>
    <property type="molecule type" value="Genomic_DNA"/>
</dbReference>
<dbReference type="Pfam" id="PF08030">
    <property type="entry name" value="NAD_binding_6"/>
    <property type="match status" value="1"/>
</dbReference>
<dbReference type="InterPro" id="IPR050369">
    <property type="entry name" value="RBOH/FRE"/>
</dbReference>
<accession>A0ABD2P4V3</accession>
<evidence type="ECO:0000313" key="12">
    <source>
        <dbReference type="EMBL" id="KAL3286018.1"/>
    </source>
</evidence>
<dbReference type="Gene3D" id="1.10.238.10">
    <property type="entry name" value="EF-hand"/>
    <property type="match status" value="1"/>
</dbReference>
<feature type="transmembrane region" description="Helical" evidence="10">
    <location>
        <begin position="224"/>
        <end position="250"/>
    </location>
</feature>
<dbReference type="InterPro" id="IPR013121">
    <property type="entry name" value="Fe_red_NAD-bd_6"/>
</dbReference>
<dbReference type="PROSITE" id="PS51384">
    <property type="entry name" value="FAD_FR"/>
    <property type="match status" value="1"/>
</dbReference>
<dbReference type="InterPro" id="IPR013112">
    <property type="entry name" value="FAD-bd_8"/>
</dbReference>
<protein>
    <recommendedName>
        <fullName evidence="11">FAD-binding FR-type domain-containing protein</fullName>
    </recommendedName>
</protein>
<organism evidence="12 13">
    <name type="scientific">Cryptolaemus montrouzieri</name>
    <dbReference type="NCBI Taxonomy" id="559131"/>
    <lineage>
        <taxon>Eukaryota</taxon>
        <taxon>Metazoa</taxon>
        <taxon>Ecdysozoa</taxon>
        <taxon>Arthropoda</taxon>
        <taxon>Hexapoda</taxon>
        <taxon>Insecta</taxon>
        <taxon>Pterygota</taxon>
        <taxon>Neoptera</taxon>
        <taxon>Endopterygota</taxon>
        <taxon>Coleoptera</taxon>
        <taxon>Polyphaga</taxon>
        <taxon>Cucujiformia</taxon>
        <taxon>Coccinelloidea</taxon>
        <taxon>Coccinellidae</taxon>
        <taxon>Scymninae</taxon>
        <taxon>Scymnini</taxon>
        <taxon>Cryptolaemus</taxon>
    </lineage>
</organism>
<dbReference type="GO" id="GO:0016491">
    <property type="term" value="F:oxidoreductase activity"/>
    <property type="evidence" value="ECO:0007669"/>
    <property type="project" value="UniProtKB-KW"/>
</dbReference>
<keyword evidence="3 10" id="KW-0812">Transmembrane</keyword>
<keyword evidence="2" id="KW-0285">Flavoprotein</keyword>
<evidence type="ECO:0000256" key="8">
    <source>
        <dbReference type="ARBA" id="ARBA00023136"/>
    </source>
</evidence>
<dbReference type="AlphaFoldDB" id="A0ABD2P4V3"/>
<feature type="domain" description="FAD-binding FR-type" evidence="11">
    <location>
        <begin position="310"/>
        <end position="420"/>
    </location>
</feature>
<keyword evidence="13" id="KW-1185">Reference proteome</keyword>
<evidence type="ECO:0000256" key="3">
    <source>
        <dbReference type="ARBA" id="ARBA00022692"/>
    </source>
</evidence>
<dbReference type="FunFam" id="2.40.30.10:FF:000056">
    <property type="entry name" value="NADPH oxidase 5"/>
    <property type="match status" value="1"/>
</dbReference>
<dbReference type="SFLD" id="SFLDG01169">
    <property type="entry name" value="NADPH_oxidase_subgroup_(NOX)"/>
    <property type="match status" value="1"/>
</dbReference>
<evidence type="ECO:0000256" key="6">
    <source>
        <dbReference type="ARBA" id="ARBA00022989"/>
    </source>
</evidence>
<dbReference type="Proteomes" id="UP001516400">
    <property type="component" value="Unassembled WGS sequence"/>
</dbReference>
<dbReference type="SFLD" id="SFLDS00052">
    <property type="entry name" value="Ferric_Reductase_Domain"/>
    <property type="match status" value="1"/>
</dbReference>
<evidence type="ECO:0000256" key="9">
    <source>
        <dbReference type="SAM" id="MobiDB-lite"/>
    </source>
</evidence>
<dbReference type="InterPro" id="IPR011992">
    <property type="entry name" value="EF-hand-dom_pair"/>
</dbReference>
<keyword evidence="5" id="KW-0521">NADP</keyword>
<evidence type="ECO:0000256" key="10">
    <source>
        <dbReference type="SAM" id="Phobius"/>
    </source>
</evidence>
<dbReference type="GO" id="GO:0016020">
    <property type="term" value="C:membrane"/>
    <property type="evidence" value="ECO:0007669"/>
    <property type="project" value="UniProtKB-SubCell"/>
</dbReference>
<keyword evidence="6 10" id="KW-1133">Transmembrane helix</keyword>
<evidence type="ECO:0000256" key="2">
    <source>
        <dbReference type="ARBA" id="ARBA00022630"/>
    </source>
</evidence>
<comment type="caution">
    <text evidence="12">The sequence shown here is derived from an EMBL/GenBank/DDBJ whole genome shotgun (WGS) entry which is preliminary data.</text>
</comment>
<keyword evidence="7" id="KW-0560">Oxidoreductase</keyword>
<evidence type="ECO:0000256" key="4">
    <source>
        <dbReference type="ARBA" id="ARBA00022827"/>
    </source>
</evidence>
<name>A0ABD2P4V3_9CUCU</name>
<dbReference type="InterPro" id="IPR017927">
    <property type="entry name" value="FAD-bd_FR_type"/>
</dbReference>
<dbReference type="InterPro" id="IPR039261">
    <property type="entry name" value="FNR_nucleotide-bd"/>
</dbReference>
<dbReference type="InterPro" id="IPR013130">
    <property type="entry name" value="Fe3_Rdtase_TM_dom"/>
</dbReference>
<evidence type="ECO:0000259" key="11">
    <source>
        <dbReference type="PROSITE" id="PS51384"/>
    </source>
</evidence>
<dbReference type="Pfam" id="PF08022">
    <property type="entry name" value="FAD_binding_8"/>
    <property type="match status" value="1"/>
</dbReference>
<dbReference type="InterPro" id="IPR017938">
    <property type="entry name" value="Riboflavin_synthase-like_b-brl"/>
</dbReference>
<keyword evidence="8 10" id="KW-0472">Membrane</keyword>
<dbReference type="SUPFAM" id="SSF52343">
    <property type="entry name" value="Ferredoxin reductase-like, C-terminal NADP-linked domain"/>
    <property type="match status" value="1"/>
</dbReference>